<proteinExistence type="predicted"/>
<gene>
    <name evidence="1" type="ORF">DPMN_132845</name>
</gene>
<reference evidence="1" key="2">
    <citation type="submission" date="2020-11" db="EMBL/GenBank/DDBJ databases">
        <authorList>
            <person name="McCartney M.A."/>
            <person name="Auch B."/>
            <person name="Kono T."/>
            <person name="Mallez S."/>
            <person name="Becker A."/>
            <person name="Gohl D.M."/>
            <person name="Silverstein K.A.T."/>
            <person name="Koren S."/>
            <person name="Bechman K.B."/>
            <person name="Herman A."/>
            <person name="Abrahante J.E."/>
            <person name="Garbe J."/>
        </authorList>
    </citation>
    <scope>NUCLEOTIDE SEQUENCE</scope>
    <source>
        <strain evidence="1">Duluth1</strain>
        <tissue evidence="1">Whole animal</tissue>
    </source>
</reference>
<accession>A0A9D4JDG3</accession>
<organism evidence="1 2">
    <name type="scientific">Dreissena polymorpha</name>
    <name type="common">Zebra mussel</name>
    <name type="synonym">Mytilus polymorpha</name>
    <dbReference type="NCBI Taxonomy" id="45954"/>
    <lineage>
        <taxon>Eukaryota</taxon>
        <taxon>Metazoa</taxon>
        <taxon>Spiralia</taxon>
        <taxon>Lophotrochozoa</taxon>
        <taxon>Mollusca</taxon>
        <taxon>Bivalvia</taxon>
        <taxon>Autobranchia</taxon>
        <taxon>Heteroconchia</taxon>
        <taxon>Euheterodonta</taxon>
        <taxon>Imparidentia</taxon>
        <taxon>Neoheterodontei</taxon>
        <taxon>Myida</taxon>
        <taxon>Dreissenoidea</taxon>
        <taxon>Dreissenidae</taxon>
        <taxon>Dreissena</taxon>
    </lineage>
</organism>
<dbReference type="EMBL" id="JAIWYP010000006">
    <property type="protein sequence ID" value="KAH3804558.1"/>
    <property type="molecule type" value="Genomic_DNA"/>
</dbReference>
<dbReference type="Proteomes" id="UP000828390">
    <property type="component" value="Unassembled WGS sequence"/>
</dbReference>
<comment type="caution">
    <text evidence="1">The sequence shown here is derived from an EMBL/GenBank/DDBJ whole genome shotgun (WGS) entry which is preliminary data.</text>
</comment>
<reference evidence="1" key="1">
    <citation type="journal article" date="2019" name="bioRxiv">
        <title>The Genome of the Zebra Mussel, Dreissena polymorpha: A Resource for Invasive Species Research.</title>
        <authorList>
            <person name="McCartney M.A."/>
            <person name="Auch B."/>
            <person name="Kono T."/>
            <person name="Mallez S."/>
            <person name="Zhang Y."/>
            <person name="Obille A."/>
            <person name="Becker A."/>
            <person name="Abrahante J.E."/>
            <person name="Garbe J."/>
            <person name="Badalamenti J.P."/>
            <person name="Herman A."/>
            <person name="Mangelson H."/>
            <person name="Liachko I."/>
            <person name="Sullivan S."/>
            <person name="Sone E.D."/>
            <person name="Koren S."/>
            <person name="Silverstein K.A.T."/>
            <person name="Beckman K.B."/>
            <person name="Gohl D.M."/>
        </authorList>
    </citation>
    <scope>NUCLEOTIDE SEQUENCE</scope>
    <source>
        <strain evidence="1">Duluth1</strain>
        <tissue evidence="1">Whole animal</tissue>
    </source>
</reference>
<keyword evidence="2" id="KW-1185">Reference proteome</keyword>
<evidence type="ECO:0000313" key="1">
    <source>
        <dbReference type="EMBL" id="KAH3804558.1"/>
    </source>
</evidence>
<protein>
    <submittedName>
        <fullName evidence="1">Uncharacterized protein</fullName>
    </submittedName>
</protein>
<evidence type="ECO:0000313" key="2">
    <source>
        <dbReference type="Proteomes" id="UP000828390"/>
    </source>
</evidence>
<name>A0A9D4JDG3_DREPO</name>
<dbReference type="AlphaFoldDB" id="A0A9D4JDG3"/>
<sequence length="281" mass="32141">MADMGSRPATPRTPVSHRKVQVNFDPPHIFTSILGIGPKLAKAIVNLRENAGNLYPESLGILMRRPLDEEAMQMLDFRPNLRLFAITLEEDEETHEEDMGRLFTGESVSHKKWGLGAQRNRPDAREKAVLAAEINTLEESISELQSQLQDWSQPLVQRSLPIHVQHQLAWPDQISTPSPPSRPRPFLSLQTLSHTPIPPYLSHTPAGHRERKLLWGKTDMQAGQTRPVLIKFRNNHDKSIVMRKRKEMKQAGYRLVYDVTNINTGLMSRLQLQKEIVYLVF</sequence>